<dbReference type="InterPro" id="IPR015422">
    <property type="entry name" value="PyrdxlP-dep_Trfase_small"/>
</dbReference>
<dbReference type="InterPro" id="IPR004839">
    <property type="entry name" value="Aminotransferase_I/II_large"/>
</dbReference>
<dbReference type="RefSeq" id="WP_111195774.1">
    <property type="nucleotide sequence ID" value="NZ_QKVK01000001.1"/>
</dbReference>
<dbReference type="SUPFAM" id="SSF53383">
    <property type="entry name" value="PLP-dependent transferases"/>
    <property type="match status" value="1"/>
</dbReference>
<dbReference type="InterPro" id="IPR050087">
    <property type="entry name" value="AON_synthase_class-II"/>
</dbReference>
<dbReference type="NCBIfam" id="NF047599">
    <property type="entry name" value="SerpalmtaseBetaP"/>
    <property type="match status" value="1"/>
</dbReference>
<gene>
    <name evidence="6" type="ORF">DK847_01105</name>
</gene>
<dbReference type="PROSITE" id="PS00599">
    <property type="entry name" value="AA_TRANSFER_CLASS_2"/>
    <property type="match status" value="1"/>
</dbReference>
<comment type="cofactor">
    <cofactor evidence="1 4">
        <name>pyridoxal 5'-phosphate</name>
        <dbReference type="ChEBI" id="CHEBI:597326"/>
    </cofactor>
</comment>
<evidence type="ECO:0000256" key="1">
    <source>
        <dbReference type="ARBA" id="ARBA00001933"/>
    </source>
</evidence>
<comment type="caution">
    <text evidence="6">The sequence shown here is derived from an EMBL/GenBank/DDBJ whole genome shotgun (WGS) entry which is preliminary data.</text>
</comment>
<dbReference type="Gene3D" id="3.90.1150.10">
    <property type="entry name" value="Aspartate Aminotransferase, domain 1"/>
    <property type="match status" value="1"/>
</dbReference>
<dbReference type="EMBL" id="QKVK01000001">
    <property type="protein sequence ID" value="PZF78447.1"/>
    <property type="molecule type" value="Genomic_DNA"/>
</dbReference>
<dbReference type="GO" id="GO:0016740">
    <property type="term" value="F:transferase activity"/>
    <property type="evidence" value="ECO:0007669"/>
    <property type="project" value="UniProtKB-KW"/>
</dbReference>
<dbReference type="AlphaFoldDB" id="A0A2W2BRW3"/>
<dbReference type="PANTHER" id="PTHR13693:SF3">
    <property type="entry name" value="LD36009P"/>
    <property type="match status" value="1"/>
</dbReference>
<sequence length="402" mass="42939">MDLLAKLEGLAERHARMKALGGDAVGAVMERLLSPTRAIIEGRETILAGTNNYMGITFDAECIAAGQKALAEFGTGTTGSRIANGSYALHKELEQEFARFLDRRHCIIFSTGYQANLGMMSGLAGPRDTIYLDADSHSSIYDGCTLSGAKLVRFRHNDAADLDKRLSRSEEDGGGKLVVLEGIYSMMGDRAPLADFVEVKKKHGFQLLVDEAHSFGVLGPHGRGLADEAGLEDEVDFVVGTFSKSVGAIGGFGAGNHPYFELLRFAMRPYMFTASSSPASIATSIAAIRKLAAEPQRRRRLADNSARLFSGFKALGLELGCDEASPVVAVRCPDEPSTIAMWNALLKAGVYVNIALPPGTPNKMCLLRCSVSAAHTDADLDRIIELFGAVVAQGHGKKVANG</sequence>
<dbReference type="PANTHER" id="PTHR13693">
    <property type="entry name" value="CLASS II AMINOTRANSFERASE/8-AMINO-7-OXONONANOATE SYNTHASE"/>
    <property type="match status" value="1"/>
</dbReference>
<evidence type="ECO:0000256" key="4">
    <source>
        <dbReference type="RuleBase" id="RU003693"/>
    </source>
</evidence>
<evidence type="ECO:0000256" key="3">
    <source>
        <dbReference type="ARBA" id="ARBA00022898"/>
    </source>
</evidence>
<feature type="domain" description="Aminotransferase class I/classII large" evidence="5">
    <location>
        <begin position="49"/>
        <end position="385"/>
    </location>
</feature>
<proteinExistence type="inferred from homology"/>
<evidence type="ECO:0000313" key="6">
    <source>
        <dbReference type="EMBL" id="PZF78447.1"/>
    </source>
</evidence>
<dbReference type="InterPro" id="IPR015421">
    <property type="entry name" value="PyrdxlP-dep_Trfase_major"/>
</dbReference>
<keyword evidence="3 4" id="KW-0663">Pyridoxal phosphate</keyword>
<keyword evidence="2" id="KW-0808">Transferase</keyword>
<dbReference type="Pfam" id="PF00155">
    <property type="entry name" value="Aminotran_1_2"/>
    <property type="match status" value="1"/>
</dbReference>
<evidence type="ECO:0000259" key="5">
    <source>
        <dbReference type="Pfam" id="PF00155"/>
    </source>
</evidence>
<dbReference type="InterPro" id="IPR001917">
    <property type="entry name" value="Aminotrans_II_pyridoxalP_BS"/>
</dbReference>
<protein>
    <submittedName>
        <fullName evidence="6">8-amino-7-oxononanoate synthase</fullName>
    </submittedName>
</protein>
<keyword evidence="7" id="KW-1185">Reference proteome</keyword>
<dbReference type="InterPro" id="IPR015424">
    <property type="entry name" value="PyrdxlP-dep_Trfase"/>
</dbReference>
<evidence type="ECO:0000256" key="2">
    <source>
        <dbReference type="ARBA" id="ARBA00022679"/>
    </source>
</evidence>
<organism evidence="6 7">
    <name type="scientific">Aestuariivirga litoralis</name>
    <dbReference type="NCBI Taxonomy" id="2650924"/>
    <lineage>
        <taxon>Bacteria</taxon>
        <taxon>Pseudomonadati</taxon>
        <taxon>Pseudomonadota</taxon>
        <taxon>Alphaproteobacteria</taxon>
        <taxon>Hyphomicrobiales</taxon>
        <taxon>Aestuariivirgaceae</taxon>
        <taxon>Aestuariivirga</taxon>
    </lineage>
</organism>
<dbReference type="Proteomes" id="UP000248795">
    <property type="component" value="Unassembled WGS sequence"/>
</dbReference>
<comment type="similarity">
    <text evidence="4">Belongs to the class-II pyridoxal-phosphate-dependent aminotransferase family.</text>
</comment>
<name>A0A2W2BRW3_9HYPH</name>
<reference evidence="7" key="1">
    <citation type="submission" date="2018-06" db="EMBL/GenBank/DDBJ databases">
        <title>Aestuariibacter litoralis strain KCTC 52945T.</title>
        <authorList>
            <person name="Li X."/>
            <person name="Salam N."/>
            <person name="Li J.-L."/>
            <person name="Chen Y.-M."/>
            <person name="Yang Z.-W."/>
            <person name="Zhang L.-Y."/>
            <person name="Han M.-X."/>
            <person name="Xiao M."/>
            <person name="Li W.-J."/>
        </authorList>
    </citation>
    <scope>NUCLEOTIDE SEQUENCE [LARGE SCALE GENOMIC DNA]</scope>
    <source>
        <strain evidence="7">KCTC 52945</strain>
    </source>
</reference>
<evidence type="ECO:0000313" key="7">
    <source>
        <dbReference type="Proteomes" id="UP000248795"/>
    </source>
</evidence>
<dbReference type="GO" id="GO:0030170">
    <property type="term" value="F:pyridoxal phosphate binding"/>
    <property type="evidence" value="ECO:0007669"/>
    <property type="project" value="InterPro"/>
</dbReference>
<accession>A0A2W2BRW3</accession>
<dbReference type="Gene3D" id="3.40.640.10">
    <property type="entry name" value="Type I PLP-dependent aspartate aminotransferase-like (Major domain)"/>
    <property type="match status" value="1"/>
</dbReference>